<evidence type="ECO:0000313" key="1">
    <source>
        <dbReference type="EMBL" id="OTF78808.1"/>
    </source>
</evidence>
<protein>
    <submittedName>
        <fullName evidence="1">Uncharacterized protein</fullName>
    </submittedName>
</protein>
<accession>A0A1Y3BG05</accession>
<dbReference type="Proteomes" id="UP000194236">
    <property type="component" value="Unassembled WGS sequence"/>
</dbReference>
<reference evidence="1 2" key="1">
    <citation type="submission" date="2017-03" db="EMBL/GenBank/DDBJ databases">
        <title>Genome Survey of Euroglyphus maynei.</title>
        <authorList>
            <person name="Arlian L.G."/>
            <person name="Morgan M.S."/>
            <person name="Rider S.D."/>
        </authorList>
    </citation>
    <scope>NUCLEOTIDE SEQUENCE [LARGE SCALE GENOMIC DNA]</scope>
    <source>
        <strain evidence="1">Arlian Lab</strain>
        <tissue evidence="1">Whole body</tissue>
    </source>
</reference>
<name>A0A1Y3BG05_EURMA</name>
<evidence type="ECO:0000313" key="2">
    <source>
        <dbReference type="Proteomes" id="UP000194236"/>
    </source>
</evidence>
<dbReference type="EMBL" id="MUJZ01026137">
    <property type="protein sequence ID" value="OTF78808.1"/>
    <property type="molecule type" value="Genomic_DNA"/>
</dbReference>
<sequence>MKQTSNNETISYLEDFDKEACLEAYYTQVIQPLRENCPHRKTNYNEKSIAKRGVISIAYNY</sequence>
<organism evidence="1 2">
    <name type="scientific">Euroglyphus maynei</name>
    <name type="common">Mayne's house dust mite</name>
    <dbReference type="NCBI Taxonomy" id="6958"/>
    <lineage>
        <taxon>Eukaryota</taxon>
        <taxon>Metazoa</taxon>
        <taxon>Ecdysozoa</taxon>
        <taxon>Arthropoda</taxon>
        <taxon>Chelicerata</taxon>
        <taxon>Arachnida</taxon>
        <taxon>Acari</taxon>
        <taxon>Acariformes</taxon>
        <taxon>Sarcoptiformes</taxon>
        <taxon>Astigmata</taxon>
        <taxon>Psoroptidia</taxon>
        <taxon>Analgoidea</taxon>
        <taxon>Pyroglyphidae</taxon>
        <taxon>Pyroglyphinae</taxon>
        <taxon>Euroglyphus</taxon>
    </lineage>
</organism>
<dbReference type="AlphaFoldDB" id="A0A1Y3BG05"/>
<proteinExistence type="predicted"/>
<comment type="caution">
    <text evidence="1">The sequence shown here is derived from an EMBL/GenBank/DDBJ whole genome shotgun (WGS) entry which is preliminary data.</text>
</comment>
<gene>
    <name evidence="1" type="ORF">BLA29_007843</name>
</gene>
<keyword evidence="2" id="KW-1185">Reference proteome</keyword>